<dbReference type="InterPro" id="IPR011712">
    <property type="entry name" value="Sig_transdc_His_kin_sub3_dim/P"/>
</dbReference>
<keyword evidence="6" id="KW-0004">4Fe-4S</keyword>
<evidence type="ECO:0000259" key="19">
    <source>
        <dbReference type="PROSITE" id="PS50109"/>
    </source>
</evidence>
<evidence type="ECO:0000256" key="9">
    <source>
        <dbReference type="ARBA" id="ARBA00022679"/>
    </source>
</evidence>
<dbReference type="InterPro" id="IPR003594">
    <property type="entry name" value="HATPase_dom"/>
</dbReference>
<dbReference type="HOGENOM" id="CLU_000445_20_6_6"/>
<keyword evidence="21" id="KW-1185">Reference proteome</keyword>
<dbReference type="InterPro" id="IPR005467">
    <property type="entry name" value="His_kinase_dom"/>
</dbReference>
<evidence type="ECO:0000256" key="2">
    <source>
        <dbReference type="ARBA" id="ARBA00001966"/>
    </source>
</evidence>
<dbReference type="GO" id="GO:0046872">
    <property type="term" value="F:metal ion binding"/>
    <property type="evidence" value="ECO:0007669"/>
    <property type="project" value="UniProtKB-KW"/>
</dbReference>
<evidence type="ECO:0000256" key="6">
    <source>
        <dbReference type="ARBA" id="ARBA00022485"/>
    </source>
</evidence>
<dbReference type="eggNOG" id="COG4585">
    <property type="taxonomic scope" value="Bacteria"/>
</dbReference>
<dbReference type="GO" id="GO:0000155">
    <property type="term" value="F:phosphorelay sensor kinase activity"/>
    <property type="evidence" value="ECO:0007669"/>
    <property type="project" value="InterPro"/>
</dbReference>
<evidence type="ECO:0000256" key="3">
    <source>
        <dbReference type="ARBA" id="ARBA00004496"/>
    </source>
</evidence>
<keyword evidence="7" id="KW-0963">Cytoplasm</keyword>
<protein>
    <recommendedName>
        <fullName evidence="5">Oxygen sensor histidine kinase NreB</fullName>
        <ecNumber evidence="4">2.7.13.3</ecNumber>
    </recommendedName>
    <alternativeName>
        <fullName evidence="18">Nitrogen regulation protein B</fullName>
    </alternativeName>
</protein>
<dbReference type="PANTHER" id="PTHR24421">
    <property type="entry name" value="NITRATE/NITRITE SENSOR PROTEIN NARX-RELATED"/>
    <property type="match status" value="1"/>
</dbReference>
<dbReference type="Gene3D" id="1.20.5.1930">
    <property type="match status" value="1"/>
</dbReference>
<comment type="cofactor">
    <cofactor evidence="2">
        <name>[4Fe-4S] cluster</name>
        <dbReference type="ChEBI" id="CHEBI:49883"/>
    </cofactor>
</comment>
<reference evidence="20 21" key="1">
    <citation type="journal article" date="2009" name="Stand. Genomic Sci.">
        <title>Complete genome sequence of Kangiella koreensis type strain (SW-125).</title>
        <authorList>
            <person name="Han C."/>
            <person name="Sikorski J."/>
            <person name="Lapidus A."/>
            <person name="Nolan M."/>
            <person name="Glavina Del Rio T."/>
            <person name="Tice H."/>
            <person name="Cheng J.F."/>
            <person name="Lucas S."/>
            <person name="Chen F."/>
            <person name="Copeland A."/>
            <person name="Ivanova N."/>
            <person name="Mavromatis K."/>
            <person name="Ovchinnikova G."/>
            <person name="Pati A."/>
            <person name="Bruce D."/>
            <person name="Goodwin L."/>
            <person name="Pitluck S."/>
            <person name="Chen A."/>
            <person name="Palaniappan K."/>
            <person name="Land M."/>
            <person name="Hauser L."/>
            <person name="Chang Y.J."/>
            <person name="Jeffries C.D."/>
            <person name="Chain P."/>
            <person name="Saunders E."/>
            <person name="Brettin T."/>
            <person name="Goker M."/>
            <person name="Tindall B.J."/>
            <person name="Bristow J."/>
            <person name="Eisen J.A."/>
            <person name="Markowitz V."/>
            <person name="Hugenholtz P."/>
            <person name="Kyrpides N.C."/>
            <person name="Klenk H.P."/>
            <person name="Detter J.C."/>
        </authorList>
    </citation>
    <scope>NUCLEOTIDE SEQUENCE [LARGE SCALE GENOMIC DNA]</scope>
    <source>
        <strain evidence="21">DSM 16069 / KCTC 12182 / SW-125</strain>
    </source>
</reference>
<evidence type="ECO:0000256" key="7">
    <source>
        <dbReference type="ARBA" id="ARBA00022490"/>
    </source>
</evidence>
<keyword evidence="16" id="KW-0411">Iron-sulfur</keyword>
<dbReference type="Pfam" id="PF07730">
    <property type="entry name" value="HisKA_3"/>
    <property type="match status" value="1"/>
</dbReference>
<keyword evidence="14" id="KW-0408">Iron</keyword>
<dbReference type="GO" id="GO:0046983">
    <property type="term" value="F:protein dimerization activity"/>
    <property type="evidence" value="ECO:0007669"/>
    <property type="project" value="InterPro"/>
</dbReference>
<gene>
    <name evidence="20" type="ordered locus">Kkor_1203</name>
</gene>
<dbReference type="InterPro" id="IPR036890">
    <property type="entry name" value="HATPase_C_sf"/>
</dbReference>
<dbReference type="STRING" id="523791.Kkor_1203"/>
<keyword evidence="12 20" id="KW-0418">Kinase</keyword>
<dbReference type="SUPFAM" id="SSF55874">
    <property type="entry name" value="ATPase domain of HSP90 chaperone/DNA topoisomerase II/histidine kinase"/>
    <property type="match status" value="1"/>
</dbReference>
<evidence type="ECO:0000256" key="12">
    <source>
        <dbReference type="ARBA" id="ARBA00022777"/>
    </source>
</evidence>
<evidence type="ECO:0000256" key="11">
    <source>
        <dbReference type="ARBA" id="ARBA00022741"/>
    </source>
</evidence>
<evidence type="ECO:0000256" key="8">
    <source>
        <dbReference type="ARBA" id="ARBA00022553"/>
    </source>
</evidence>
<dbReference type="PRINTS" id="PR00344">
    <property type="entry name" value="BCTRLSENSOR"/>
</dbReference>
<dbReference type="GO" id="GO:0016020">
    <property type="term" value="C:membrane"/>
    <property type="evidence" value="ECO:0007669"/>
    <property type="project" value="InterPro"/>
</dbReference>
<dbReference type="GO" id="GO:0005524">
    <property type="term" value="F:ATP binding"/>
    <property type="evidence" value="ECO:0007669"/>
    <property type="project" value="UniProtKB-KW"/>
</dbReference>
<name>C7RBI0_KANKD</name>
<proteinExistence type="predicted"/>
<keyword evidence="9" id="KW-0808">Transferase</keyword>
<dbReference type="InterPro" id="IPR004358">
    <property type="entry name" value="Sig_transdc_His_kin-like_C"/>
</dbReference>
<dbReference type="KEGG" id="kko:Kkor_1203"/>
<dbReference type="AlphaFoldDB" id="C7RBI0"/>
<keyword evidence="8" id="KW-0597">Phosphoprotein</keyword>
<dbReference type="EC" id="2.7.13.3" evidence="4"/>
<feature type="domain" description="Histidine kinase" evidence="19">
    <location>
        <begin position="49"/>
        <end position="240"/>
    </location>
</feature>
<evidence type="ECO:0000256" key="18">
    <source>
        <dbReference type="ARBA" id="ARBA00030800"/>
    </source>
</evidence>
<dbReference type="CDD" id="cd16917">
    <property type="entry name" value="HATPase_UhpB-NarQ-NarX-like"/>
    <property type="match status" value="1"/>
</dbReference>
<organism evidence="20 21">
    <name type="scientific">Kangiella koreensis (strain DSM 16069 / JCM 12317 / KCTC 12182 / SW-125)</name>
    <dbReference type="NCBI Taxonomy" id="523791"/>
    <lineage>
        <taxon>Bacteria</taxon>
        <taxon>Pseudomonadati</taxon>
        <taxon>Pseudomonadota</taxon>
        <taxon>Gammaproteobacteria</taxon>
        <taxon>Kangiellales</taxon>
        <taxon>Kangiellaceae</taxon>
        <taxon>Kangiella</taxon>
    </lineage>
</organism>
<evidence type="ECO:0000256" key="16">
    <source>
        <dbReference type="ARBA" id="ARBA00023014"/>
    </source>
</evidence>
<evidence type="ECO:0000256" key="14">
    <source>
        <dbReference type="ARBA" id="ARBA00023004"/>
    </source>
</evidence>
<sequence>MNSEKDISELVNELSQKQQKIAQELLSGNQQMRTLAKRVWRVQEDERKHIARELHDGVGQLLTALINQLQQMHKEGEPDPKELEEALTLARQALSDTREISRLMRPRILDDLGLIPALQWLSRVMGEKNSIKIDLHEQLSVNLDDETQTLVFRVVQEAITNAIKHADATHIDITVIATERMLVLKIRDNGVGMTKETSESVEGFGLSAMRDRVAAFGGQLMVESQPGDGCEIKVVITGSIGEGGALT</sequence>
<dbReference type="GO" id="GO:0005737">
    <property type="term" value="C:cytoplasm"/>
    <property type="evidence" value="ECO:0007669"/>
    <property type="project" value="UniProtKB-SubCell"/>
</dbReference>
<comment type="function">
    <text evidence="17">Member of the two-component regulatory system NreB/NreC involved in the control of dissimilatory nitrate/nitrite reduction in response to oxygen. NreB functions as a direct oxygen sensor histidine kinase which is autophosphorylated, in the absence of oxygen, probably at the conserved histidine residue, and transfers its phosphate group probably to a conserved aspartate residue of NreC. NreB/NreC activates the expression of the nitrate (narGHJI) and nitrite (nir) reductase operons, as well as the putative nitrate transporter gene narT.</text>
</comment>
<dbReference type="PANTHER" id="PTHR24421:SF10">
    <property type="entry name" value="NITRATE_NITRITE SENSOR PROTEIN NARQ"/>
    <property type="match status" value="1"/>
</dbReference>
<dbReference type="Gene3D" id="3.30.565.10">
    <property type="entry name" value="Histidine kinase-like ATPase, C-terminal domain"/>
    <property type="match status" value="1"/>
</dbReference>
<evidence type="ECO:0000313" key="20">
    <source>
        <dbReference type="EMBL" id="ACV26622.1"/>
    </source>
</evidence>
<dbReference type="Proteomes" id="UP000001231">
    <property type="component" value="Chromosome"/>
</dbReference>
<keyword evidence="15" id="KW-0902">Two-component regulatory system</keyword>
<keyword evidence="11" id="KW-0547">Nucleotide-binding</keyword>
<evidence type="ECO:0000256" key="17">
    <source>
        <dbReference type="ARBA" id="ARBA00024827"/>
    </source>
</evidence>
<evidence type="ECO:0000313" key="21">
    <source>
        <dbReference type="Proteomes" id="UP000001231"/>
    </source>
</evidence>
<comment type="catalytic activity">
    <reaction evidence="1">
        <text>ATP + protein L-histidine = ADP + protein N-phospho-L-histidine.</text>
        <dbReference type="EC" id="2.7.13.3"/>
    </reaction>
</comment>
<dbReference type="InterPro" id="IPR050482">
    <property type="entry name" value="Sensor_HK_TwoCompSys"/>
</dbReference>
<dbReference type="PROSITE" id="PS50109">
    <property type="entry name" value="HIS_KIN"/>
    <property type="match status" value="1"/>
</dbReference>
<dbReference type="EMBL" id="CP001707">
    <property type="protein sequence ID" value="ACV26622.1"/>
    <property type="molecule type" value="Genomic_DNA"/>
</dbReference>
<evidence type="ECO:0000256" key="1">
    <source>
        <dbReference type="ARBA" id="ARBA00000085"/>
    </source>
</evidence>
<dbReference type="Pfam" id="PF02518">
    <property type="entry name" value="HATPase_c"/>
    <property type="match status" value="1"/>
</dbReference>
<keyword evidence="13" id="KW-0067">ATP-binding</keyword>
<evidence type="ECO:0000256" key="13">
    <source>
        <dbReference type="ARBA" id="ARBA00022840"/>
    </source>
</evidence>
<comment type="subcellular location">
    <subcellularLocation>
        <location evidence="3">Cytoplasm</location>
    </subcellularLocation>
</comment>
<dbReference type="GO" id="GO:0051539">
    <property type="term" value="F:4 iron, 4 sulfur cluster binding"/>
    <property type="evidence" value="ECO:0007669"/>
    <property type="project" value="UniProtKB-KW"/>
</dbReference>
<evidence type="ECO:0000256" key="4">
    <source>
        <dbReference type="ARBA" id="ARBA00012438"/>
    </source>
</evidence>
<dbReference type="InParanoid" id="C7RBI0"/>
<accession>C7RBI0</accession>
<evidence type="ECO:0000256" key="15">
    <source>
        <dbReference type="ARBA" id="ARBA00023012"/>
    </source>
</evidence>
<evidence type="ECO:0000256" key="10">
    <source>
        <dbReference type="ARBA" id="ARBA00022723"/>
    </source>
</evidence>
<dbReference type="RefSeq" id="WP_012801136.1">
    <property type="nucleotide sequence ID" value="NC_013166.1"/>
</dbReference>
<dbReference type="SMART" id="SM00387">
    <property type="entry name" value="HATPase_c"/>
    <property type="match status" value="1"/>
</dbReference>
<evidence type="ECO:0000256" key="5">
    <source>
        <dbReference type="ARBA" id="ARBA00017322"/>
    </source>
</evidence>
<dbReference type="OrthoDB" id="9797605at2"/>
<keyword evidence="10" id="KW-0479">Metal-binding</keyword>